<accession>A0ABT1LCC8</accession>
<feature type="domain" description="Phasin" evidence="2">
    <location>
        <begin position="33"/>
        <end position="123"/>
    </location>
</feature>
<protein>
    <submittedName>
        <fullName evidence="3">Phasin</fullName>
    </submittedName>
</protein>
<keyword evidence="1" id="KW-0175">Coiled coil</keyword>
<dbReference type="InterPro" id="IPR018968">
    <property type="entry name" value="Phasin"/>
</dbReference>
<reference evidence="3 4" key="1">
    <citation type="submission" date="2022-07" db="EMBL/GenBank/DDBJ databases">
        <authorList>
            <person name="Li W.-J."/>
            <person name="Deng Q.-Q."/>
        </authorList>
    </citation>
    <scope>NUCLEOTIDE SEQUENCE [LARGE SCALE GENOMIC DNA]</scope>
    <source>
        <strain evidence="3 4">SYSU M60028</strain>
    </source>
</reference>
<dbReference type="Proteomes" id="UP001205890">
    <property type="component" value="Unassembled WGS sequence"/>
</dbReference>
<evidence type="ECO:0000313" key="3">
    <source>
        <dbReference type="EMBL" id="MCP8939145.1"/>
    </source>
</evidence>
<organism evidence="3 4">
    <name type="scientific">Alsobacter ponti</name>
    <dbReference type="NCBI Taxonomy" id="2962936"/>
    <lineage>
        <taxon>Bacteria</taxon>
        <taxon>Pseudomonadati</taxon>
        <taxon>Pseudomonadota</taxon>
        <taxon>Alphaproteobacteria</taxon>
        <taxon>Hyphomicrobiales</taxon>
        <taxon>Alsobacteraceae</taxon>
        <taxon>Alsobacter</taxon>
    </lineage>
</organism>
<keyword evidence="4" id="KW-1185">Reference proteome</keyword>
<dbReference type="Pfam" id="PF09361">
    <property type="entry name" value="Phasin_2"/>
    <property type="match status" value="1"/>
</dbReference>
<proteinExistence type="predicted"/>
<dbReference type="NCBIfam" id="TIGR01985">
    <property type="entry name" value="phasin_2"/>
    <property type="match status" value="1"/>
</dbReference>
<dbReference type="EMBL" id="JANCLU010000010">
    <property type="protein sequence ID" value="MCP8939145.1"/>
    <property type="molecule type" value="Genomic_DNA"/>
</dbReference>
<evidence type="ECO:0000259" key="2">
    <source>
        <dbReference type="Pfam" id="PF09361"/>
    </source>
</evidence>
<gene>
    <name evidence="3" type="ORF">NK718_11515</name>
</gene>
<evidence type="ECO:0000313" key="4">
    <source>
        <dbReference type="Proteomes" id="UP001205890"/>
    </source>
</evidence>
<evidence type="ECO:0000256" key="1">
    <source>
        <dbReference type="SAM" id="Coils"/>
    </source>
</evidence>
<name>A0ABT1LCC8_9HYPH</name>
<comment type="caution">
    <text evidence="3">The sequence shown here is derived from an EMBL/GenBank/DDBJ whole genome shotgun (WGS) entry which is preliminary data.</text>
</comment>
<feature type="coiled-coil region" evidence="1">
    <location>
        <begin position="122"/>
        <end position="149"/>
    </location>
</feature>
<sequence length="154" mass="16769">MAKSPVSYEIPVEMREFAEKSVEQAKKAFDGFVGAASKAVQAVETQTTSVQANTKDIASKYVSYAENNVTAAFEHAQKLVRAKDIQEIVQLQSEFMKSQMAALQEQMKEFGTVVQSSVQKAASDAQATMQKATAEVQKAAVEVQKAATEATKRK</sequence>
<dbReference type="InterPro" id="IPR010234">
    <property type="entry name" value="Phasin_subfam-2"/>
</dbReference>
<dbReference type="RefSeq" id="WP_254742074.1">
    <property type="nucleotide sequence ID" value="NZ_JANCLU010000010.1"/>
</dbReference>